<dbReference type="OrthoDB" id="10067544at2759"/>
<sequence length="160" mass="18343">MKILLENIEYTVRCGKSFCETFITNTELPPGDSFSAVFFILYLAKTLGYIYHLKDHTYALPSHLHPQMKPKELIYHDYCTSPTKIHKMLKESINIDTQYAEDCGYAVVTQNTNAIHYIKIITLQILKSRHLLCNEEKTELMLAGKTRMVPGKSVNTLDPS</sequence>
<dbReference type="AlphaFoldDB" id="A0A177B998"/>
<evidence type="ECO:0000313" key="1">
    <source>
        <dbReference type="EMBL" id="OAF70815.1"/>
    </source>
</evidence>
<keyword evidence="2" id="KW-1185">Reference proteome</keyword>
<protein>
    <submittedName>
        <fullName evidence="1">Uncharacterized protein</fullName>
    </submittedName>
</protein>
<gene>
    <name evidence="1" type="ORF">A3Q56_01405</name>
</gene>
<reference evidence="1 2" key="1">
    <citation type="submission" date="2016-04" db="EMBL/GenBank/DDBJ databases">
        <title>The genome of Intoshia linei affirms orthonectids as highly simplified spiralians.</title>
        <authorList>
            <person name="Mikhailov K.V."/>
            <person name="Slusarev G.S."/>
            <person name="Nikitin M.A."/>
            <person name="Logacheva M.D."/>
            <person name="Penin A."/>
            <person name="Aleoshin V."/>
            <person name="Panchin Y.V."/>
        </authorList>
    </citation>
    <scope>NUCLEOTIDE SEQUENCE [LARGE SCALE GENOMIC DNA]</scope>
    <source>
        <strain evidence="1">Intl2013</strain>
        <tissue evidence="1">Whole animal</tissue>
    </source>
</reference>
<organism evidence="1 2">
    <name type="scientific">Intoshia linei</name>
    <dbReference type="NCBI Taxonomy" id="1819745"/>
    <lineage>
        <taxon>Eukaryota</taxon>
        <taxon>Metazoa</taxon>
        <taxon>Spiralia</taxon>
        <taxon>Lophotrochozoa</taxon>
        <taxon>Mesozoa</taxon>
        <taxon>Orthonectida</taxon>
        <taxon>Rhopaluridae</taxon>
        <taxon>Intoshia</taxon>
    </lineage>
</organism>
<evidence type="ECO:0000313" key="2">
    <source>
        <dbReference type="Proteomes" id="UP000078046"/>
    </source>
</evidence>
<accession>A0A177B998</accession>
<dbReference type="Proteomes" id="UP000078046">
    <property type="component" value="Unassembled WGS sequence"/>
</dbReference>
<proteinExistence type="predicted"/>
<comment type="caution">
    <text evidence="1">The sequence shown here is derived from an EMBL/GenBank/DDBJ whole genome shotgun (WGS) entry which is preliminary data.</text>
</comment>
<dbReference type="EMBL" id="LWCA01000108">
    <property type="protein sequence ID" value="OAF70815.1"/>
    <property type="molecule type" value="Genomic_DNA"/>
</dbReference>
<name>A0A177B998_9BILA</name>